<evidence type="ECO:0000313" key="10">
    <source>
        <dbReference type="EMBL" id="ORZ33886.1"/>
    </source>
</evidence>
<dbReference type="AlphaFoldDB" id="A0A1Y2HH28"/>
<evidence type="ECO:0000256" key="7">
    <source>
        <dbReference type="PROSITE-ProRule" id="PRU10141"/>
    </source>
</evidence>
<keyword evidence="3" id="KW-0808">Transferase</keyword>
<dbReference type="Gene3D" id="1.10.510.10">
    <property type="entry name" value="Transferase(Phosphotransferase) domain 1"/>
    <property type="match status" value="1"/>
</dbReference>
<reference evidence="10 11" key="1">
    <citation type="submission" date="2016-07" db="EMBL/GenBank/DDBJ databases">
        <title>Pervasive Adenine N6-methylation of Active Genes in Fungi.</title>
        <authorList>
            <consortium name="DOE Joint Genome Institute"/>
            <person name="Mondo S.J."/>
            <person name="Dannebaum R.O."/>
            <person name="Kuo R.C."/>
            <person name="Labutti K."/>
            <person name="Haridas S."/>
            <person name="Kuo A."/>
            <person name="Salamov A."/>
            <person name="Ahrendt S.R."/>
            <person name="Lipzen A."/>
            <person name="Sullivan W."/>
            <person name="Andreopoulos W.B."/>
            <person name="Clum A."/>
            <person name="Lindquist E."/>
            <person name="Daum C."/>
            <person name="Ramamoorthy G.K."/>
            <person name="Gryganskyi A."/>
            <person name="Culley D."/>
            <person name="Magnuson J.K."/>
            <person name="James T.Y."/>
            <person name="O'Malley M.A."/>
            <person name="Stajich J.E."/>
            <person name="Spatafora J.W."/>
            <person name="Visel A."/>
            <person name="Grigoriev I.V."/>
        </authorList>
    </citation>
    <scope>NUCLEOTIDE SEQUENCE [LARGE SCALE GENOMIC DNA]</scope>
    <source>
        <strain evidence="10 11">PL171</strain>
    </source>
</reference>
<feature type="compositionally biased region" description="Low complexity" evidence="8">
    <location>
        <begin position="568"/>
        <end position="591"/>
    </location>
</feature>
<dbReference type="Proteomes" id="UP000193411">
    <property type="component" value="Unassembled WGS sequence"/>
</dbReference>
<feature type="region of interest" description="Disordered" evidence="8">
    <location>
        <begin position="556"/>
        <end position="591"/>
    </location>
</feature>
<evidence type="ECO:0000256" key="6">
    <source>
        <dbReference type="ARBA" id="ARBA00022840"/>
    </source>
</evidence>
<dbReference type="PANTHER" id="PTHR24346:SF82">
    <property type="entry name" value="KP78A-RELATED"/>
    <property type="match status" value="1"/>
</dbReference>
<gene>
    <name evidence="10" type="ORF">BCR44DRAFT_61153</name>
</gene>
<evidence type="ECO:0000256" key="3">
    <source>
        <dbReference type="ARBA" id="ARBA00022679"/>
    </source>
</evidence>
<evidence type="ECO:0000256" key="4">
    <source>
        <dbReference type="ARBA" id="ARBA00022741"/>
    </source>
</evidence>
<dbReference type="SMART" id="SM00220">
    <property type="entry name" value="S_TKc"/>
    <property type="match status" value="1"/>
</dbReference>
<feature type="domain" description="Protein kinase" evidence="9">
    <location>
        <begin position="44"/>
        <end position="314"/>
    </location>
</feature>
<organism evidence="10 11">
    <name type="scientific">Catenaria anguillulae PL171</name>
    <dbReference type="NCBI Taxonomy" id="765915"/>
    <lineage>
        <taxon>Eukaryota</taxon>
        <taxon>Fungi</taxon>
        <taxon>Fungi incertae sedis</taxon>
        <taxon>Blastocladiomycota</taxon>
        <taxon>Blastocladiomycetes</taxon>
        <taxon>Blastocladiales</taxon>
        <taxon>Catenariaceae</taxon>
        <taxon>Catenaria</taxon>
    </lineage>
</organism>
<dbReference type="Pfam" id="PF00069">
    <property type="entry name" value="Pkinase"/>
    <property type="match status" value="1"/>
</dbReference>
<dbReference type="EMBL" id="MCFL01000032">
    <property type="protein sequence ID" value="ORZ33886.1"/>
    <property type="molecule type" value="Genomic_DNA"/>
</dbReference>
<feature type="compositionally biased region" description="Gly residues" evidence="8">
    <location>
        <begin position="556"/>
        <end position="567"/>
    </location>
</feature>
<dbReference type="GO" id="GO:0005524">
    <property type="term" value="F:ATP binding"/>
    <property type="evidence" value="ECO:0007669"/>
    <property type="project" value="UniProtKB-UniRule"/>
</dbReference>
<evidence type="ECO:0000256" key="8">
    <source>
        <dbReference type="SAM" id="MobiDB-lite"/>
    </source>
</evidence>
<evidence type="ECO:0000256" key="5">
    <source>
        <dbReference type="ARBA" id="ARBA00022777"/>
    </source>
</evidence>
<dbReference type="PROSITE" id="PS00107">
    <property type="entry name" value="PROTEIN_KINASE_ATP"/>
    <property type="match status" value="1"/>
</dbReference>
<evidence type="ECO:0000256" key="2">
    <source>
        <dbReference type="ARBA" id="ARBA00022527"/>
    </source>
</evidence>
<comment type="similarity">
    <text evidence="1">Belongs to the protein kinase superfamily. CAMK Ser/Thr protein kinase family. NIM1 subfamily.</text>
</comment>
<dbReference type="InterPro" id="IPR011009">
    <property type="entry name" value="Kinase-like_dom_sf"/>
</dbReference>
<keyword evidence="2" id="KW-0723">Serine/threonine-protein kinase</keyword>
<dbReference type="InterPro" id="IPR000719">
    <property type="entry name" value="Prot_kinase_dom"/>
</dbReference>
<name>A0A1Y2HH28_9FUNG</name>
<feature type="region of interest" description="Disordered" evidence="8">
    <location>
        <begin position="1"/>
        <end position="27"/>
    </location>
</feature>
<sequence>MAHLYSDTQTDPQHLEQSGSGSQLLPDSSIPFQGTLHGAMVRGFALKETIGEGTYGKVKIAVNPMTMERIAVKIMGKETLQLADDGKHYVPVSTIKRMKKELDIHKALNHHNVIRLYDHYEDSRFVFLMMELAAGGELFDKIVPDVGLDEELSHFYFRQLVNAAVYLHSRGVAHRDLKPENMLLDEQGNLKLSDFGLATVYKYKNKRRVLTTPCGSPPYLAPEVAQCKYDGELADVWSMGVILYVLLNGCSLWDEPTTNSPEFIQFVAAHYNNDCQLQGAWQTMDPEARRLILGMLHLPPLRMRLAKVATDPWTTQANRLYGDDGRCCDVPLLMDKLKSRLESAGEDLDSAGVVANAPYFVSFSQPDDISLGTHVHPSSAATGDATSLGAHDPIAWFSQPVVATHIVGSMSQQHHPHSQQIPASQQFHVGGTTTTAAGALGSEFSPSTRLTRFFTQQPPPVLHAALANSLHRFVTKCSTLQVDEDSTCHLAFTTVDSRRCRLSGDIRIQAVGPTRDIWLVLFMRRKGDPLEFKKFFKCIMSDPEVARLVVTGGGGAAAAHGGDGGGWSQQQQQQAQSQQGQQQSLSGVAAA</sequence>
<dbReference type="STRING" id="765915.A0A1Y2HH28"/>
<dbReference type="InterPro" id="IPR017441">
    <property type="entry name" value="Protein_kinase_ATP_BS"/>
</dbReference>
<dbReference type="PROSITE" id="PS00108">
    <property type="entry name" value="PROTEIN_KINASE_ST"/>
    <property type="match status" value="1"/>
</dbReference>
<dbReference type="GO" id="GO:0005737">
    <property type="term" value="C:cytoplasm"/>
    <property type="evidence" value="ECO:0007669"/>
    <property type="project" value="TreeGrafter"/>
</dbReference>
<feature type="binding site" evidence="7">
    <location>
        <position position="73"/>
    </location>
    <ligand>
        <name>ATP</name>
        <dbReference type="ChEBI" id="CHEBI:30616"/>
    </ligand>
</feature>
<dbReference type="InterPro" id="IPR008271">
    <property type="entry name" value="Ser/Thr_kinase_AS"/>
</dbReference>
<keyword evidence="11" id="KW-1185">Reference proteome</keyword>
<dbReference type="PROSITE" id="PS50011">
    <property type="entry name" value="PROTEIN_KINASE_DOM"/>
    <property type="match status" value="1"/>
</dbReference>
<dbReference type="OrthoDB" id="539158at2759"/>
<dbReference type="SUPFAM" id="SSF56112">
    <property type="entry name" value="Protein kinase-like (PK-like)"/>
    <property type="match status" value="1"/>
</dbReference>
<keyword evidence="5 10" id="KW-0418">Kinase</keyword>
<keyword evidence="4 7" id="KW-0547">Nucleotide-binding</keyword>
<protein>
    <submittedName>
        <fullName evidence="10">Kinase-like domain-containing protein</fullName>
    </submittedName>
</protein>
<accession>A0A1Y2HH28</accession>
<proteinExistence type="inferred from homology"/>
<evidence type="ECO:0000259" key="9">
    <source>
        <dbReference type="PROSITE" id="PS50011"/>
    </source>
</evidence>
<keyword evidence="6 7" id="KW-0067">ATP-binding</keyword>
<dbReference type="FunFam" id="1.10.510.10:FF:000571">
    <property type="entry name" value="Maternal embryonic leucine zipper kinase"/>
    <property type="match status" value="1"/>
</dbReference>
<dbReference type="PANTHER" id="PTHR24346">
    <property type="entry name" value="MAP/MICROTUBULE AFFINITY-REGULATING KINASE"/>
    <property type="match status" value="1"/>
</dbReference>
<evidence type="ECO:0000256" key="1">
    <source>
        <dbReference type="ARBA" id="ARBA00010791"/>
    </source>
</evidence>
<dbReference type="GO" id="GO:0035556">
    <property type="term" value="P:intracellular signal transduction"/>
    <property type="evidence" value="ECO:0007669"/>
    <property type="project" value="TreeGrafter"/>
</dbReference>
<dbReference type="GO" id="GO:0004674">
    <property type="term" value="F:protein serine/threonine kinase activity"/>
    <property type="evidence" value="ECO:0007669"/>
    <property type="project" value="UniProtKB-KW"/>
</dbReference>
<comment type="caution">
    <text evidence="10">The sequence shown here is derived from an EMBL/GenBank/DDBJ whole genome shotgun (WGS) entry which is preliminary data.</text>
</comment>
<evidence type="ECO:0000313" key="11">
    <source>
        <dbReference type="Proteomes" id="UP000193411"/>
    </source>
</evidence>